<dbReference type="SUPFAM" id="SSF54909">
    <property type="entry name" value="Dimeric alpha+beta barrel"/>
    <property type="match status" value="1"/>
</dbReference>
<sequence length="136" mass="15707">MWGQAGFICYCTLTPNTYPQPMENQTVDLIFAFTVKPEHQERYEQVLAQQLAITKNEPHVLSYEIFRRPDGSYCQHERYANEAAIRLHMQNTAVPLKEWGEVTEITHMTALGPLSDAFTQEFHMQASYRPYAAVAH</sequence>
<feature type="domain" description="ABM" evidence="1">
    <location>
        <begin position="30"/>
        <end position="93"/>
    </location>
</feature>
<evidence type="ECO:0000259" key="1">
    <source>
        <dbReference type="Pfam" id="PF03992"/>
    </source>
</evidence>
<dbReference type="InterPro" id="IPR011008">
    <property type="entry name" value="Dimeric_a/b-barrel"/>
</dbReference>
<evidence type="ECO:0000313" key="2">
    <source>
        <dbReference type="EMBL" id="GAA4379523.1"/>
    </source>
</evidence>
<comment type="caution">
    <text evidence="2">The sequence shown here is derived from an EMBL/GenBank/DDBJ whole genome shotgun (WGS) entry which is preliminary data.</text>
</comment>
<evidence type="ECO:0000313" key="3">
    <source>
        <dbReference type="Proteomes" id="UP001500454"/>
    </source>
</evidence>
<dbReference type="EMBL" id="BAABHA010000003">
    <property type="protein sequence ID" value="GAA4379523.1"/>
    <property type="molecule type" value="Genomic_DNA"/>
</dbReference>
<accession>A0ABP8IYG2</accession>
<protein>
    <recommendedName>
        <fullName evidence="1">ABM domain-containing protein</fullName>
    </recommendedName>
</protein>
<dbReference type="Gene3D" id="3.30.70.100">
    <property type="match status" value="1"/>
</dbReference>
<dbReference type="InterPro" id="IPR007138">
    <property type="entry name" value="ABM_dom"/>
</dbReference>
<reference evidence="3" key="1">
    <citation type="journal article" date="2019" name="Int. J. Syst. Evol. Microbiol.">
        <title>The Global Catalogue of Microorganisms (GCM) 10K type strain sequencing project: providing services to taxonomists for standard genome sequencing and annotation.</title>
        <authorList>
            <consortium name="The Broad Institute Genomics Platform"/>
            <consortium name="The Broad Institute Genome Sequencing Center for Infectious Disease"/>
            <person name="Wu L."/>
            <person name="Ma J."/>
        </authorList>
    </citation>
    <scope>NUCLEOTIDE SEQUENCE [LARGE SCALE GENOMIC DNA]</scope>
    <source>
        <strain evidence="3">JCM 17924</strain>
    </source>
</reference>
<dbReference type="Proteomes" id="UP001500454">
    <property type="component" value="Unassembled WGS sequence"/>
</dbReference>
<organism evidence="2 3">
    <name type="scientific">Hymenobacter koreensis</name>
    <dbReference type="NCBI Taxonomy" id="1084523"/>
    <lineage>
        <taxon>Bacteria</taxon>
        <taxon>Pseudomonadati</taxon>
        <taxon>Bacteroidota</taxon>
        <taxon>Cytophagia</taxon>
        <taxon>Cytophagales</taxon>
        <taxon>Hymenobacteraceae</taxon>
        <taxon>Hymenobacter</taxon>
    </lineage>
</organism>
<dbReference type="Pfam" id="PF03992">
    <property type="entry name" value="ABM"/>
    <property type="match status" value="1"/>
</dbReference>
<name>A0ABP8IYG2_9BACT</name>
<keyword evidence="3" id="KW-1185">Reference proteome</keyword>
<proteinExistence type="predicted"/>
<gene>
    <name evidence="2" type="ORF">GCM10023186_17020</name>
</gene>